<dbReference type="EMBL" id="JACGCI010000037">
    <property type="protein sequence ID" value="KAF6753900.1"/>
    <property type="molecule type" value="Genomic_DNA"/>
</dbReference>
<dbReference type="SUPFAM" id="SSF48452">
    <property type="entry name" value="TPR-like"/>
    <property type="match status" value="1"/>
</dbReference>
<sequence>MFFQRFRRQGGLDDVQDAISAQRKAVELTQPSDINFGTRYTNLGAYLLARMQLTKSPNDIQDGISTLVHALSTIDTDDETDYFPLLHNLAASYMTSFQVSGDPEDLDACISNRQLCIQLTPPRHERLPFWMDVLGTALARRFGMTKNQSDIDEAITTFEAALSSTPFGHHFTSHLLYNLSLAFADRAFHYGRTSPLAASDHDKAISYRQRAVQVGRGRLDTEELASWIDSIAVLLGKRFESRKEESDIEAAIAASQEAVESLSSLNPSHPKLVSMHSNLASSFYARFRSAGHLTDLEDAINTQKKSVELCSSPLDTQAILGLLRLGIWFGERGEKFGEIGDFDKAIYYHKRGMAGTPLGHDDHAGHLSQLGNLFLMRFNRTGAEKDIDSAVQAHREAVLAHDSAPSGNEPVSSLYTNLGNSLTRRFEYSGILTDIDEAIMYQKTSTGMDSDEVPERKASMFTNLGLSLTKRFERTGDIGDVDEAIRSCWKALELDSDGTSGRHESETVKIRVYRLNNLCVPLLRRFERLGHMQDIEEAILIQREVVGLTHDDDPSLSTHFNNLARFLAARYGRTNEIGNLYTAGNRMSCTGRRWPGGHSEVGSRGKKIWTHLPCSTLSLIELLYLYESVDSVRRLIRNAANLIPEDHRDLPKWLNNLGGTLLTLSDTRSRIVDSAYQKDTDKAIEILQRAAALFPKSDPTLPSCLNNLSHAFYLRYQSSGDPIDLENSTEAVQRAIFLTPSGDVQLPDRLLMLGSALEFRAKVEGIVASTHIDDAISAHRRAVSITPEAHARLPVYLKALGASLELKSSAISDEGERASLIEESLACFKRGALAYTGAPSAKLSNAILWAVGSLIPVTAGLPLNFEKSLEAYETVIKLLPLAAGIDQTPERLISPYSGLASGAAAAAFACDRLDKALEWLEQGRCLVWNQLNGLRTPVDDLRTYDSDLADRVTMISTSLERLSSRSLSSVYDGRASTTAQDDAYQHVKLADEWTKIIDTVRAIPQFNDFLRPPSTSTLLQSLPQIGTVVVINIHGTRCDALALLPGASDLDDLLHIPLPEFTYTKSEQLVKRLKDDLFSSGVRERGLNSEPHILPSLDDERAARPRPAREPRKSDDVMHEILAELWKFVVKPILDALAFSPSDDPSERIWWCPTGPLTFLPLHAAGIYGGSEHQSSMLNFAISSYIPNVSTLVEAVKLRPSPKSAPGILVVSEPGAPGHVKIPGTTKEAQLIKSISASRSLNCTVLEGAKATLDKGINLMEKHSIIHLACHASQNLAEPLKSAFFLHDGRLELSTLIKRNSKVAGGLDLAFLSACQTSSGDRALAEEAVHLAAGMMAAGYRGVVATMWSIQDRHAPDVARDFYERLLSGGASPESLPDGTQAAKALFYSVRDLARRLEGTPSSFAAWVPYVHFGL</sequence>
<dbReference type="SUPFAM" id="SSF81901">
    <property type="entry name" value="HCP-like"/>
    <property type="match status" value="1"/>
</dbReference>
<dbReference type="Proteomes" id="UP000521943">
    <property type="component" value="Unassembled WGS sequence"/>
</dbReference>
<gene>
    <name evidence="3" type="ORF">DFP72DRAFT_966480</name>
</gene>
<reference evidence="3 4" key="1">
    <citation type="submission" date="2020-07" db="EMBL/GenBank/DDBJ databases">
        <title>Comparative genomics of pyrophilous fungi reveals a link between fire events and developmental genes.</title>
        <authorList>
            <consortium name="DOE Joint Genome Institute"/>
            <person name="Steindorff A.S."/>
            <person name="Carver A."/>
            <person name="Calhoun S."/>
            <person name="Stillman K."/>
            <person name="Liu H."/>
            <person name="Lipzen A."/>
            <person name="Pangilinan J."/>
            <person name="Labutti K."/>
            <person name="Bruns T.D."/>
            <person name="Grigoriev I.V."/>
        </authorList>
    </citation>
    <scope>NUCLEOTIDE SEQUENCE [LARGE SCALE GENOMIC DNA]</scope>
    <source>
        <strain evidence="3 4">CBS 144469</strain>
    </source>
</reference>
<protein>
    <submittedName>
        <fullName evidence="3">CHAT domain-containing protein</fullName>
    </submittedName>
</protein>
<dbReference type="Gene3D" id="1.25.40.10">
    <property type="entry name" value="Tetratricopeptide repeat domain"/>
    <property type="match status" value="4"/>
</dbReference>
<feature type="compositionally biased region" description="Basic and acidic residues" evidence="1">
    <location>
        <begin position="1098"/>
        <end position="1114"/>
    </location>
</feature>
<proteinExistence type="predicted"/>
<evidence type="ECO:0000259" key="2">
    <source>
        <dbReference type="Pfam" id="PF12770"/>
    </source>
</evidence>
<evidence type="ECO:0000256" key="1">
    <source>
        <dbReference type="SAM" id="MobiDB-lite"/>
    </source>
</evidence>
<feature type="region of interest" description="Disordered" evidence="1">
    <location>
        <begin position="1089"/>
        <end position="1114"/>
    </location>
</feature>
<dbReference type="PANTHER" id="PTHR19959">
    <property type="entry name" value="KINESIN LIGHT CHAIN"/>
    <property type="match status" value="1"/>
</dbReference>
<comment type="caution">
    <text evidence="3">The sequence shown here is derived from an EMBL/GenBank/DDBJ whole genome shotgun (WGS) entry which is preliminary data.</text>
</comment>
<dbReference type="InterPro" id="IPR011990">
    <property type="entry name" value="TPR-like_helical_dom_sf"/>
</dbReference>
<name>A0A8H6HVD6_9AGAR</name>
<dbReference type="OrthoDB" id="9991317at2759"/>
<feature type="domain" description="CHAT" evidence="2">
    <location>
        <begin position="1120"/>
        <end position="1377"/>
    </location>
</feature>
<keyword evidence="4" id="KW-1185">Reference proteome</keyword>
<dbReference type="Pfam" id="PF12770">
    <property type="entry name" value="CHAT"/>
    <property type="match status" value="1"/>
</dbReference>
<organism evidence="3 4">
    <name type="scientific">Ephemerocybe angulata</name>
    <dbReference type="NCBI Taxonomy" id="980116"/>
    <lineage>
        <taxon>Eukaryota</taxon>
        <taxon>Fungi</taxon>
        <taxon>Dikarya</taxon>
        <taxon>Basidiomycota</taxon>
        <taxon>Agaricomycotina</taxon>
        <taxon>Agaricomycetes</taxon>
        <taxon>Agaricomycetidae</taxon>
        <taxon>Agaricales</taxon>
        <taxon>Agaricineae</taxon>
        <taxon>Psathyrellaceae</taxon>
        <taxon>Ephemerocybe</taxon>
    </lineage>
</organism>
<evidence type="ECO:0000313" key="3">
    <source>
        <dbReference type="EMBL" id="KAF6753900.1"/>
    </source>
</evidence>
<evidence type="ECO:0000313" key="4">
    <source>
        <dbReference type="Proteomes" id="UP000521943"/>
    </source>
</evidence>
<dbReference type="InterPro" id="IPR024983">
    <property type="entry name" value="CHAT_dom"/>
</dbReference>
<dbReference type="PANTHER" id="PTHR19959:SF119">
    <property type="entry name" value="FUNGAL LIPASE-LIKE DOMAIN-CONTAINING PROTEIN"/>
    <property type="match status" value="1"/>
</dbReference>
<accession>A0A8H6HVD6</accession>